<evidence type="ECO:0000313" key="2">
    <source>
        <dbReference type="Proteomes" id="UP001600888"/>
    </source>
</evidence>
<name>A0ABR4EYZ9_9PEZI</name>
<keyword evidence="2" id="KW-1185">Reference proteome</keyword>
<evidence type="ECO:0000313" key="1">
    <source>
        <dbReference type="EMBL" id="KAL2287671.1"/>
    </source>
</evidence>
<gene>
    <name evidence="1" type="ORF">FJTKL_05048</name>
</gene>
<reference evidence="1 2" key="1">
    <citation type="submission" date="2024-03" db="EMBL/GenBank/DDBJ databases">
        <title>A high-quality draft genome sequence of Diaporthe vaccinii, a causative agent of upright dieback and viscid rot disease in cranberry plants.</title>
        <authorList>
            <person name="Sarrasin M."/>
            <person name="Lang B.F."/>
            <person name="Burger G."/>
        </authorList>
    </citation>
    <scope>NUCLEOTIDE SEQUENCE [LARGE SCALE GENOMIC DNA]</scope>
    <source>
        <strain evidence="1 2">IS7</strain>
    </source>
</reference>
<organism evidence="1 2">
    <name type="scientific">Diaporthe vaccinii</name>
    <dbReference type="NCBI Taxonomy" id="105482"/>
    <lineage>
        <taxon>Eukaryota</taxon>
        <taxon>Fungi</taxon>
        <taxon>Dikarya</taxon>
        <taxon>Ascomycota</taxon>
        <taxon>Pezizomycotina</taxon>
        <taxon>Sordariomycetes</taxon>
        <taxon>Sordariomycetidae</taxon>
        <taxon>Diaporthales</taxon>
        <taxon>Diaporthaceae</taxon>
        <taxon>Diaporthe</taxon>
        <taxon>Diaporthe eres species complex</taxon>
    </lineage>
</organism>
<comment type="caution">
    <text evidence="1">The sequence shown here is derived from an EMBL/GenBank/DDBJ whole genome shotgun (WGS) entry which is preliminary data.</text>
</comment>
<protein>
    <submittedName>
        <fullName evidence="1">Uncharacterized protein</fullName>
    </submittedName>
</protein>
<dbReference type="Proteomes" id="UP001600888">
    <property type="component" value="Unassembled WGS sequence"/>
</dbReference>
<accession>A0ABR4EYZ9</accession>
<sequence>MAQSVEVVISEDDLKVMQEEALKCSITDWLQDLRAEGKTLRPENSRRLRKAFIDEKLDEIFDILPQPLREDDEKLDTRVSYLINDLLETEAEENTGVDTGLPLHQQIWEAMLAKARVHKSLSKEYRYQPLIDNQGSAKLFSLMEKCADDFIWKDCVVGGKALDPEFLHSMKEDFRHKRPDWYLIFMWDEKCQVWEWYRVYVGQAGGGEATKTLLDRANQHRTNSSNLRKKELLYRVWRAFEEETADENLMNKVKIVKLAFAPGQDEFSDPGDADLFLNLGEMYFSLVFRSLQTQDLLKWLPAGTAADHSDLAPLGLNVALPLSQGRVLESTMAFGKLANSNDPKVREACRRTLRQNMQKVIDDHFVKNTATLRKNAAWADENIFRDGPVGQTVQVKCANCGWVKQDLTPRYIIRTGQYLSRTSGCAECPVKEGDKNAKRITSRRVFVPADDTIPSERSTLIYKRLGKPGWPEYYRGVRARAPANRRGE</sequence>
<proteinExistence type="predicted"/>
<dbReference type="EMBL" id="JBAWTH010000019">
    <property type="protein sequence ID" value="KAL2287671.1"/>
    <property type="molecule type" value="Genomic_DNA"/>
</dbReference>